<organism evidence="1 2">
    <name type="scientific">Verticillium longisporum</name>
    <name type="common">Verticillium dahliae var. longisporum</name>
    <dbReference type="NCBI Taxonomy" id="100787"/>
    <lineage>
        <taxon>Eukaryota</taxon>
        <taxon>Fungi</taxon>
        <taxon>Dikarya</taxon>
        <taxon>Ascomycota</taxon>
        <taxon>Pezizomycotina</taxon>
        <taxon>Sordariomycetes</taxon>
        <taxon>Hypocreomycetidae</taxon>
        <taxon>Glomerellales</taxon>
        <taxon>Plectosphaerellaceae</taxon>
        <taxon>Verticillium</taxon>
    </lineage>
</organism>
<sequence length="71" mass="8036">MRYSDDGPDRHIPTTQLIANYQSKDGRRAESFVLTPSAITQSVAFFVLPQPQLMGLAAWMKKNTIWTRANP</sequence>
<reference evidence="1" key="1">
    <citation type="journal article" date="2021" name="Mol. Plant Pathol.">
        <title>A 20-kb lineage-specific genomic region tames virulence in pathogenic amphidiploid Verticillium longisporum.</title>
        <authorList>
            <person name="Harting R."/>
            <person name="Starke J."/>
            <person name="Kusch H."/>
            <person name="Poggeler S."/>
            <person name="Maurus I."/>
            <person name="Schluter R."/>
            <person name="Landesfeind M."/>
            <person name="Bulla I."/>
            <person name="Nowrousian M."/>
            <person name="de Jonge R."/>
            <person name="Stahlhut G."/>
            <person name="Hoff K.J."/>
            <person name="Asshauer K.P."/>
            <person name="Thurmer A."/>
            <person name="Stanke M."/>
            <person name="Daniel R."/>
            <person name="Morgenstern B."/>
            <person name="Thomma B.P.H.J."/>
            <person name="Kronstad J.W."/>
            <person name="Braus-Stromeyer S.A."/>
            <person name="Braus G.H."/>
        </authorList>
    </citation>
    <scope>NUCLEOTIDE SEQUENCE</scope>
    <source>
        <strain evidence="1">Vl32</strain>
    </source>
</reference>
<dbReference type="EMBL" id="JAEMWZ010000446">
    <property type="protein sequence ID" value="KAG7117408.1"/>
    <property type="molecule type" value="Genomic_DNA"/>
</dbReference>
<evidence type="ECO:0000313" key="2">
    <source>
        <dbReference type="Proteomes" id="UP000689129"/>
    </source>
</evidence>
<evidence type="ECO:0000313" key="1">
    <source>
        <dbReference type="EMBL" id="KAG7117408.1"/>
    </source>
</evidence>
<proteinExistence type="predicted"/>
<dbReference type="Proteomes" id="UP000689129">
    <property type="component" value="Unassembled WGS sequence"/>
</dbReference>
<protein>
    <submittedName>
        <fullName evidence="1">Uncharacterized protein</fullName>
    </submittedName>
</protein>
<dbReference type="AlphaFoldDB" id="A0A8I3AH74"/>
<comment type="caution">
    <text evidence="1">The sequence shown here is derived from an EMBL/GenBank/DDBJ whole genome shotgun (WGS) entry which is preliminary data.</text>
</comment>
<name>A0A8I3AH74_VERLO</name>
<gene>
    <name evidence="1" type="ORF">HYQ45_015863</name>
</gene>
<accession>A0A8I3AH74</accession>